<reference evidence="1" key="1">
    <citation type="submission" date="2020-04" db="EMBL/GenBank/DDBJ databases">
        <authorList>
            <person name="Chiriac C."/>
            <person name="Salcher M."/>
            <person name="Ghai R."/>
            <person name="Kavagutti S V."/>
        </authorList>
    </citation>
    <scope>NUCLEOTIDE SEQUENCE</scope>
</reference>
<sequence>MIIVEHNCSTNEIIEREATAEEITQKSIDEADALALESKIIAKAEAKEAAQAKLAALGLTVEDLQALGL</sequence>
<evidence type="ECO:0000313" key="1">
    <source>
        <dbReference type="EMBL" id="CAB4162220.1"/>
    </source>
</evidence>
<accession>A0A6J5NR34</accession>
<name>A0A6J5NR34_9CAUD</name>
<proteinExistence type="predicted"/>
<gene>
    <name evidence="1" type="ORF">UFOVP789_27</name>
</gene>
<protein>
    <submittedName>
        <fullName evidence="1">Uncharacterized protein</fullName>
    </submittedName>
</protein>
<dbReference type="EMBL" id="LR796726">
    <property type="protein sequence ID" value="CAB4162220.1"/>
    <property type="molecule type" value="Genomic_DNA"/>
</dbReference>
<organism evidence="1">
    <name type="scientific">uncultured Caudovirales phage</name>
    <dbReference type="NCBI Taxonomy" id="2100421"/>
    <lineage>
        <taxon>Viruses</taxon>
        <taxon>Duplodnaviria</taxon>
        <taxon>Heunggongvirae</taxon>
        <taxon>Uroviricota</taxon>
        <taxon>Caudoviricetes</taxon>
        <taxon>Peduoviridae</taxon>
        <taxon>Maltschvirus</taxon>
        <taxon>Maltschvirus maltsch</taxon>
    </lineage>
</organism>